<reference evidence="4" key="1">
    <citation type="submission" date="2016-09" db="EMBL/GenBank/DDBJ databases">
        <authorList>
            <person name="Varghese N."/>
            <person name="Submissions S."/>
        </authorList>
    </citation>
    <scope>NUCLEOTIDE SEQUENCE [LARGE SCALE GENOMIC DNA]</scope>
    <source>
        <strain evidence="4">JS23</strain>
    </source>
</reference>
<organism evidence="3 4">
    <name type="scientific">Chitinasiproducens palmae</name>
    <dbReference type="NCBI Taxonomy" id="1770053"/>
    <lineage>
        <taxon>Bacteria</taxon>
        <taxon>Pseudomonadati</taxon>
        <taxon>Pseudomonadota</taxon>
        <taxon>Betaproteobacteria</taxon>
        <taxon>Burkholderiales</taxon>
        <taxon>Burkholderiaceae</taxon>
        <taxon>Chitinasiproducens</taxon>
    </lineage>
</organism>
<dbReference type="RefSeq" id="WP_091913147.1">
    <property type="nucleotide sequence ID" value="NZ_FNLO01000017.1"/>
</dbReference>
<keyword evidence="2" id="KW-0732">Signal</keyword>
<evidence type="ECO:0000313" key="4">
    <source>
        <dbReference type="Proteomes" id="UP000243719"/>
    </source>
</evidence>
<gene>
    <name evidence="3" type="ORF">SAMN05216551_11774</name>
</gene>
<dbReference type="STRING" id="1770053.SAMN05216551_11774"/>
<dbReference type="OrthoDB" id="8965801at2"/>
<proteinExistence type="predicted"/>
<dbReference type="Proteomes" id="UP000243719">
    <property type="component" value="Unassembled WGS sequence"/>
</dbReference>
<dbReference type="AlphaFoldDB" id="A0A1H2PWX9"/>
<name>A0A1H2PWX9_9BURK</name>
<dbReference type="EMBL" id="FNLO01000017">
    <property type="protein sequence ID" value="SDV51474.1"/>
    <property type="molecule type" value="Genomic_DNA"/>
</dbReference>
<evidence type="ECO:0000256" key="1">
    <source>
        <dbReference type="SAM" id="MobiDB-lite"/>
    </source>
</evidence>
<evidence type="ECO:0000313" key="3">
    <source>
        <dbReference type="EMBL" id="SDV51474.1"/>
    </source>
</evidence>
<feature type="chain" id="PRO_5017212103" evidence="2">
    <location>
        <begin position="20"/>
        <end position="113"/>
    </location>
</feature>
<keyword evidence="4" id="KW-1185">Reference proteome</keyword>
<sequence length="113" mass="11285">MKFLPIIALSMACATSAFAQDAQMTSVGRSAKAPKEVASCIAKSWADKTQQPVVSQTVIANDLGVDVLLPGQQPGGSAAVVRPAPSGNGSWAGLRTVGGSADPAASSDISACL</sequence>
<protein>
    <submittedName>
        <fullName evidence="3">Uncharacterized protein</fullName>
    </submittedName>
</protein>
<feature type="signal peptide" evidence="2">
    <location>
        <begin position="1"/>
        <end position="19"/>
    </location>
</feature>
<accession>A0A1H2PWX9</accession>
<evidence type="ECO:0000256" key="2">
    <source>
        <dbReference type="SAM" id="SignalP"/>
    </source>
</evidence>
<feature type="region of interest" description="Disordered" evidence="1">
    <location>
        <begin position="92"/>
        <end position="113"/>
    </location>
</feature>
<feature type="compositionally biased region" description="Low complexity" evidence="1">
    <location>
        <begin position="100"/>
        <end position="113"/>
    </location>
</feature>